<name>A0A7S1NUD4_9EUGL</name>
<sequence>MCDAPAQNMAERRAPANPWGKRATVLLCEALQAVLGKQVAILICSIGAEQGYVLFSNFESQEGFYARQVWEGLHQVAFLSKLLMHMHTPPPKQTWNAISLPLVCQLTTASLWR</sequence>
<organism evidence="1">
    <name type="scientific">Eutreptiella gymnastica</name>
    <dbReference type="NCBI Taxonomy" id="73025"/>
    <lineage>
        <taxon>Eukaryota</taxon>
        <taxon>Discoba</taxon>
        <taxon>Euglenozoa</taxon>
        <taxon>Euglenida</taxon>
        <taxon>Spirocuta</taxon>
        <taxon>Euglenophyceae</taxon>
        <taxon>Eutreptiales</taxon>
        <taxon>Eutreptiaceae</taxon>
        <taxon>Eutreptiella</taxon>
    </lineage>
</organism>
<dbReference type="EMBL" id="HBGA01149194">
    <property type="protein sequence ID" value="CAD9043132.1"/>
    <property type="molecule type" value="Transcribed_RNA"/>
</dbReference>
<evidence type="ECO:0000313" key="1">
    <source>
        <dbReference type="EMBL" id="CAD9043132.1"/>
    </source>
</evidence>
<protein>
    <submittedName>
        <fullName evidence="1">Uncharacterized protein</fullName>
    </submittedName>
</protein>
<proteinExistence type="predicted"/>
<gene>
    <name evidence="1" type="ORF">EGYM00392_LOCUS54314</name>
</gene>
<dbReference type="AlphaFoldDB" id="A0A7S1NUD4"/>
<accession>A0A7S1NUD4</accession>
<reference evidence="1" key="1">
    <citation type="submission" date="2021-01" db="EMBL/GenBank/DDBJ databases">
        <authorList>
            <person name="Corre E."/>
            <person name="Pelletier E."/>
            <person name="Niang G."/>
            <person name="Scheremetjew M."/>
            <person name="Finn R."/>
            <person name="Kale V."/>
            <person name="Holt S."/>
            <person name="Cochrane G."/>
            <person name="Meng A."/>
            <person name="Brown T."/>
            <person name="Cohen L."/>
        </authorList>
    </citation>
    <scope>NUCLEOTIDE SEQUENCE</scope>
    <source>
        <strain evidence="1">NIES-381</strain>
    </source>
</reference>